<proteinExistence type="predicted"/>
<keyword evidence="1" id="KW-0812">Transmembrane</keyword>
<feature type="domain" description="EamA" evidence="2">
    <location>
        <begin position="20"/>
        <end position="156"/>
    </location>
</feature>
<name>A0A840CCX5_9HYPH</name>
<feature type="domain" description="EamA" evidence="2">
    <location>
        <begin position="167"/>
        <end position="301"/>
    </location>
</feature>
<organism evidence="3 4">
    <name type="scientific">Chelatococcus caeni</name>
    <dbReference type="NCBI Taxonomy" id="1348468"/>
    <lineage>
        <taxon>Bacteria</taxon>
        <taxon>Pseudomonadati</taxon>
        <taxon>Pseudomonadota</taxon>
        <taxon>Alphaproteobacteria</taxon>
        <taxon>Hyphomicrobiales</taxon>
        <taxon>Chelatococcaceae</taxon>
        <taxon>Chelatococcus</taxon>
    </lineage>
</organism>
<dbReference type="RefSeq" id="WP_183318950.1">
    <property type="nucleotide sequence ID" value="NZ_JACIEN010000012.1"/>
</dbReference>
<sequence>MTAAGGQPSGVRSHPSPVSGPALVLAAAVLWGTVGIASRLLYGIEDIPPLVVGFFRLALAVPLLGLWCWWRLGPETFRFDGSDRLRIAGIGLTMAAYQACYFQAVADVGVALATLITICSAPVIVGILAIILLREKVSRTVVTALGLGLIGTILLIGTPPAEDADPAGILWACGSALSYSGFVLLSRSLAGRHDPGKIIVTGFGAGAVMLLPLAIAAGMTPGVWTGQVWAALLYMGLVPTGLAYVLYFRGMKATQATPASIIALAEPLTATTLAFALFGETLGPSAIAGAILLMVTMVLLVRSRPRPGS</sequence>
<evidence type="ECO:0000313" key="4">
    <source>
        <dbReference type="Proteomes" id="UP000577362"/>
    </source>
</evidence>
<feature type="transmembrane region" description="Helical" evidence="1">
    <location>
        <begin position="110"/>
        <end position="133"/>
    </location>
</feature>
<feature type="transmembrane region" description="Helical" evidence="1">
    <location>
        <begin position="54"/>
        <end position="73"/>
    </location>
</feature>
<accession>A0A840CCX5</accession>
<keyword evidence="4" id="KW-1185">Reference proteome</keyword>
<dbReference type="SUPFAM" id="SSF103481">
    <property type="entry name" value="Multidrug resistance efflux transporter EmrE"/>
    <property type="match status" value="2"/>
</dbReference>
<gene>
    <name evidence="3" type="ORF">GGR16_005161</name>
</gene>
<feature type="transmembrane region" description="Helical" evidence="1">
    <location>
        <begin position="169"/>
        <end position="186"/>
    </location>
</feature>
<feature type="transmembrane region" description="Helical" evidence="1">
    <location>
        <begin position="140"/>
        <end position="157"/>
    </location>
</feature>
<protein>
    <submittedName>
        <fullName evidence="3">DME family drug/metabolite transporter</fullName>
    </submittedName>
</protein>
<feature type="transmembrane region" description="Helical" evidence="1">
    <location>
        <begin position="22"/>
        <end position="42"/>
    </location>
</feature>
<dbReference type="PANTHER" id="PTHR22911:SF79">
    <property type="entry name" value="MOBA-LIKE NTP TRANSFERASE DOMAIN-CONTAINING PROTEIN"/>
    <property type="match status" value="1"/>
</dbReference>
<dbReference type="InterPro" id="IPR000620">
    <property type="entry name" value="EamA_dom"/>
</dbReference>
<evidence type="ECO:0000259" key="2">
    <source>
        <dbReference type="Pfam" id="PF00892"/>
    </source>
</evidence>
<feature type="transmembrane region" description="Helical" evidence="1">
    <location>
        <begin position="226"/>
        <end position="247"/>
    </location>
</feature>
<keyword evidence="1" id="KW-0472">Membrane</keyword>
<feature type="transmembrane region" description="Helical" evidence="1">
    <location>
        <begin position="259"/>
        <end position="278"/>
    </location>
</feature>
<dbReference type="InterPro" id="IPR037185">
    <property type="entry name" value="EmrE-like"/>
</dbReference>
<reference evidence="3 4" key="1">
    <citation type="submission" date="2020-08" db="EMBL/GenBank/DDBJ databases">
        <title>Genomic Encyclopedia of Type Strains, Phase IV (KMG-IV): sequencing the most valuable type-strain genomes for metagenomic binning, comparative biology and taxonomic classification.</title>
        <authorList>
            <person name="Goeker M."/>
        </authorList>
    </citation>
    <scope>NUCLEOTIDE SEQUENCE [LARGE SCALE GENOMIC DNA]</scope>
    <source>
        <strain evidence="3 4">DSM 103737</strain>
    </source>
</reference>
<dbReference type="GO" id="GO:0016020">
    <property type="term" value="C:membrane"/>
    <property type="evidence" value="ECO:0007669"/>
    <property type="project" value="InterPro"/>
</dbReference>
<dbReference type="AlphaFoldDB" id="A0A840CCX5"/>
<dbReference type="Proteomes" id="UP000577362">
    <property type="component" value="Unassembled WGS sequence"/>
</dbReference>
<feature type="transmembrane region" description="Helical" evidence="1">
    <location>
        <begin position="198"/>
        <end position="220"/>
    </location>
</feature>
<comment type="caution">
    <text evidence="3">The sequence shown here is derived from an EMBL/GenBank/DDBJ whole genome shotgun (WGS) entry which is preliminary data.</text>
</comment>
<dbReference type="PANTHER" id="PTHR22911">
    <property type="entry name" value="ACYL-MALONYL CONDENSING ENZYME-RELATED"/>
    <property type="match status" value="1"/>
</dbReference>
<evidence type="ECO:0000256" key="1">
    <source>
        <dbReference type="SAM" id="Phobius"/>
    </source>
</evidence>
<dbReference type="EMBL" id="JACIEN010000012">
    <property type="protein sequence ID" value="MBB4020097.1"/>
    <property type="molecule type" value="Genomic_DNA"/>
</dbReference>
<keyword evidence="1" id="KW-1133">Transmembrane helix</keyword>
<dbReference type="Pfam" id="PF00892">
    <property type="entry name" value="EamA"/>
    <property type="match status" value="2"/>
</dbReference>
<evidence type="ECO:0000313" key="3">
    <source>
        <dbReference type="EMBL" id="MBB4020097.1"/>
    </source>
</evidence>
<feature type="transmembrane region" description="Helical" evidence="1">
    <location>
        <begin position="284"/>
        <end position="301"/>
    </location>
</feature>